<proteinExistence type="predicted"/>
<evidence type="ECO:0000256" key="1">
    <source>
        <dbReference type="SAM" id="Phobius"/>
    </source>
</evidence>
<dbReference type="EMBL" id="JBHTKL010000001">
    <property type="protein sequence ID" value="MFD1018027.1"/>
    <property type="molecule type" value="Genomic_DNA"/>
</dbReference>
<feature type="transmembrane region" description="Helical" evidence="1">
    <location>
        <begin position="95"/>
        <end position="111"/>
    </location>
</feature>
<dbReference type="Proteomes" id="UP001596990">
    <property type="component" value="Unassembled WGS sequence"/>
</dbReference>
<protein>
    <submittedName>
        <fullName evidence="2">YlaH-like family protein</fullName>
    </submittedName>
</protein>
<reference evidence="3" key="1">
    <citation type="journal article" date="2019" name="Int. J. Syst. Evol. Microbiol.">
        <title>The Global Catalogue of Microorganisms (GCM) 10K type strain sequencing project: providing services to taxonomists for standard genome sequencing and annotation.</title>
        <authorList>
            <consortium name="The Broad Institute Genomics Platform"/>
            <consortium name="The Broad Institute Genome Sequencing Center for Infectious Disease"/>
            <person name="Wu L."/>
            <person name="Ma J."/>
        </authorList>
    </citation>
    <scope>NUCLEOTIDE SEQUENCE [LARGE SCALE GENOMIC DNA]</scope>
    <source>
        <strain evidence="3">CCUG 56607</strain>
    </source>
</reference>
<comment type="caution">
    <text evidence="2">The sequence shown here is derived from an EMBL/GenBank/DDBJ whole genome shotgun (WGS) entry which is preliminary data.</text>
</comment>
<keyword evidence="1" id="KW-0472">Membrane</keyword>
<feature type="transmembrane region" description="Helical" evidence="1">
    <location>
        <begin position="36"/>
        <end position="56"/>
    </location>
</feature>
<accession>A0ABW3KY20</accession>
<gene>
    <name evidence="2" type="ORF">ACFQ2J_02345</name>
</gene>
<keyword evidence="1" id="KW-0812">Transmembrane</keyword>
<evidence type="ECO:0000313" key="2">
    <source>
        <dbReference type="EMBL" id="MFD1018027.1"/>
    </source>
</evidence>
<organism evidence="2 3">
    <name type="scientific">Thalassobacillus hwangdonensis</name>
    <dbReference type="NCBI Taxonomy" id="546108"/>
    <lineage>
        <taxon>Bacteria</taxon>
        <taxon>Bacillati</taxon>
        <taxon>Bacillota</taxon>
        <taxon>Bacilli</taxon>
        <taxon>Bacillales</taxon>
        <taxon>Bacillaceae</taxon>
        <taxon>Thalassobacillus</taxon>
    </lineage>
</organism>
<name>A0ABW3KY20_9BACI</name>
<keyword evidence="1" id="KW-1133">Transmembrane helix</keyword>
<feature type="transmembrane region" description="Helical" evidence="1">
    <location>
        <begin position="68"/>
        <end position="89"/>
    </location>
</feature>
<evidence type="ECO:0000313" key="3">
    <source>
        <dbReference type="Proteomes" id="UP001596990"/>
    </source>
</evidence>
<sequence length="124" mass="13710">MGDNSILSVPSDMWPIADLFFGGIGSEINLNNEDEVALLIRGFFLLYLTIVILSVITFKLGFARKLPLLQAVVVYAVLIIGSFILTLFLGLNLPIAESLLAASIVLGIYRFRLHNERKSRKETG</sequence>
<dbReference type="Pfam" id="PF14036">
    <property type="entry name" value="YlaH"/>
    <property type="match status" value="1"/>
</dbReference>
<dbReference type="InterPro" id="IPR025620">
    <property type="entry name" value="YlaH"/>
</dbReference>
<keyword evidence="3" id="KW-1185">Reference proteome</keyword>
<dbReference type="RefSeq" id="WP_386056227.1">
    <property type="nucleotide sequence ID" value="NZ_JBHTKL010000001.1"/>
</dbReference>